<dbReference type="EMBL" id="KZ668748">
    <property type="protein sequence ID" value="PPR87057.1"/>
    <property type="molecule type" value="Genomic_DNA"/>
</dbReference>
<dbReference type="GO" id="GO:0003700">
    <property type="term" value="F:DNA-binding transcription factor activity"/>
    <property type="evidence" value="ECO:0007669"/>
    <property type="project" value="TreeGrafter"/>
</dbReference>
<sequence>MTVIDILFRVDEICKKYDKYDPEKQREANAFLDDAFARLYSLVEADIEKALAKSDKVSTEKNRAAAVALSAEIRRIKARLMEEVPKLQKLAKKKVKGLSKEDHETRFDMVLALPDRIKAIPDGSTAAASESEERFGSDFYQQTEESDQFRQEYEMRKMKQACKLHSNTFNIYTAIQSGLCTVVLIIYKIMQDEGLDVISEGLDTLKNLALDMNEEIDRQVPLMDEIETKVDKTTSDIRKNNVRLKKTITQIRSSRNFCIDIILLCIILGIAFYLYNTFLLSMADYREYIPLVEPHTFDHSSDPNPPLSVQTCGGSSEVLQGNTARKPRGRPPGSKNKPKTPTVITRDNDSAMKTAVLQISAGFDVIENIINFARRNHVGVSIISSTGFVSDVILRYSSSQGAPYRFAGAFGILSLSGSFFADHSTTSTPCSSFNIILSGGQTQLLGGIVAGKVMAATPVTVVLLTFASPSFYKLPYEGDDEDHHHQTMPCNIDGAIQCYIPFIPWASS</sequence>
<keyword evidence="11" id="KW-0804">Transcription</keyword>
<evidence type="ECO:0000259" key="15">
    <source>
        <dbReference type="PROSITE" id="PS50192"/>
    </source>
</evidence>
<evidence type="ECO:0000256" key="2">
    <source>
        <dbReference type="ARBA" id="ARBA00009063"/>
    </source>
</evidence>
<evidence type="ECO:0000256" key="7">
    <source>
        <dbReference type="ARBA" id="ARBA00023015"/>
    </source>
</evidence>
<keyword evidence="8" id="KW-0175">Coiled coil</keyword>
<feature type="transmembrane region" description="Helical" evidence="14">
    <location>
        <begin position="257"/>
        <end position="275"/>
    </location>
</feature>
<dbReference type="GO" id="GO:0003680">
    <property type="term" value="F:minor groove of adenine-thymine-rich DNA binding"/>
    <property type="evidence" value="ECO:0007669"/>
    <property type="project" value="InterPro"/>
</dbReference>
<dbReference type="PANTHER" id="PTHR31100:SF63">
    <property type="entry name" value="AT-HOOK MOTIF NUCLEAR-LOCALIZED PROTEIN"/>
    <property type="match status" value="1"/>
</dbReference>
<dbReference type="FunFam" id="1.20.5.110:FF:000006">
    <property type="entry name" value="Syntaxin 6"/>
    <property type="match status" value="1"/>
</dbReference>
<evidence type="ECO:0000256" key="8">
    <source>
        <dbReference type="ARBA" id="ARBA00023054"/>
    </source>
</evidence>
<evidence type="ECO:0000256" key="5">
    <source>
        <dbReference type="ARBA" id="ARBA00022927"/>
    </source>
</evidence>
<evidence type="ECO:0000256" key="14">
    <source>
        <dbReference type="SAM" id="Phobius"/>
    </source>
</evidence>
<dbReference type="PROSITE" id="PS51742">
    <property type="entry name" value="PPC"/>
    <property type="match status" value="1"/>
</dbReference>
<keyword evidence="9" id="KW-0238">DNA-binding</keyword>
<evidence type="ECO:0000256" key="6">
    <source>
        <dbReference type="ARBA" id="ARBA00022989"/>
    </source>
</evidence>
<name>A0A2P5W7N2_GOSBA</name>
<evidence type="ECO:0000256" key="9">
    <source>
        <dbReference type="ARBA" id="ARBA00023125"/>
    </source>
</evidence>
<dbReference type="GO" id="GO:0005484">
    <property type="term" value="F:SNAP receptor activity"/>
    <property type="evidence" value="ECO:0007669"/>
    <property type="project" value="InterPro"/>
</dbReference>
<dbReference type="SUPFAM" id="SSF117856">
    <property type="entry name" value="AF0104/ALDC/Ptd012-like"/>
    <property type="match status" value="1"/>
</dbReference>
<evidence type="ECO:0000256" key="13">
    <source>
        <dbReference type="SAM" id="MobiDB-lite"/>
    </source>
</evidence>
<comment type="subcellular location">
    <subcellularLocation>
        <location evidence="1">Membrane</location>
        <topology evidence="1">Single-pass type IV membrane protein</topology>
    </subcellularLocation>
</comment>
<evidence type="ECO:0000256" key="10">
    <source>
        <dbReference type="ARBA" id="ARBA00023136"/>
    </source>
</evidence>
<dbReference type="InterPro" id="IPR014476">
    <property type="entry name" value="AHL15-29"/>
</dbReference>
<reference evidence="17 18" key="1">
    <citation type="submission" date="2015-01" db="EMBL/GenBank/DDBJ databases">
        <title>Genome of allotetraploid Gossypium barbadense reveals genomic plasticity and fiber elongation in cotton evolution.</title>
        <authorList>
            <person name="Chen X."/>
            <person name="Liu X."/>
            <person name="Zhao B."/>
            <person name="Zheng H."/>
            <person name="Hu Y."/>
            <person name="Lu G."/>
            <person name="Yang C."/>
            <person name="Chen J."/>
            <person name="Shan C."/>
            <person name="Zhang L."/>
            <person name="Zhou Y."/>
            <person name="Wang L."/>
            <person name="Guo W."/>
            <person name="Bai Y."/>
            <person name="Ruan J."/>
            <person name="Shangguan X."/>
            <person name="Mao Y."/>
            <person name="Jiang J."/>
            <person name="Zhu Y."/>
            <person name="Lei J."/>
            <person name="Kang H."/>
            <person name="Chen S."/>
            <person name="He X."/>
            <person name="Wang R."/>
            <person name="Wang Y."/>
            <person name="Chen J."/>
            <person name="Wang L."/>
            <person name="Yu S."/>
            <person name="Wang B."/>
            <person name="Wei J."/>
            <person name="Song S."/>
            <person name="Lu X."/>
            <person name="Gao Z."/>
            <person name="Gu W."/>
            <person name="Deng X."/>
            <person name="Ma D."/>
            <person name="Wang S."/>
            <person name="Liang W."/>
            <person name="Fang L."/>
            <person name="Cai C."/>
            <person name="Zhu X."/>
            <person name="Zhou B."/>
            <person name="Zhang Y."/>
            <person name="Chen Z."/>
            <person name="Xu S."/>
            <person name="Zhu R."/>
            <person name="Wang S."/>
            <person name="Zhang T."/>
            <person name="Zhao G."/>
        </authorList>
    </citation>
    <scope>NUCLEOTIDE SEQUENCE [LARGE SCALE GENOMIC DNA]</scope>
    <source>
        <strain evidence="18">cv. Xinhai21</strain>
        <tissue evidence="17">Leaf</tissue>
    </source>
</reference>
<dbReference type="Pfam" id="PF05739">
    <property type="entry name" value="SNARE"/>
    <property type="match status" value="1"/>
</dbReference>
<dbReference type="PANTHER" id="PTHR31100">
    <property type="entry name" value="AT-HOOK MOTIF NUCLEAR-LOCALIZED PROTEIN 15"/>
    <property type="match status" value="1"/>
</dbReference>
<evidence type="ECO:0000256" key="11">
    <source>
        <dbReference type="ARBA" id="ARBA00023163"/>
    </source>
</evidence>
<dbReference type="Gene3D" id="1.20.5.110">
    <property type="match status" value="1"/>
</dbReference>
<dbReference type="GO" id="GO:0005634">
    <property type="term" value="C:nucleus"/>
    <property type="evidence" value="ECO:0007669"/>
    <property type="project" value="TreeGrafter"/>
</dbReference>
<keyword evidence="4 14" id="KW-0812">Transmembrane</keyword>
<evidence type="ECO:0000256" key="1">
    <source>
        <dbReference type="ARBA" id="ARBA00004211"/>
    </source>
</evidence>
<dbReference type="PROSITE" id="PS00914">
    <property type="entry name" value="SYNTAXIN"/>
    <property type="match status" value="1"/>
</dbReference>
<feature type="compositionally biased region" description="Polar residues" evidence="13">
    <location>
        <begin position="307"/>
        <end position="323"/>
    </location>
</feature>
<gene>
    <name evidence="17" type="ORF">GOBAR_AA33632</name>
</gene>
<dbReference type="GO" id="GO:0006886">
    <property type="term" value="P:intracellular protein transport"/>
    <property type="evidence" value="ECO:0007669"/>
    <property type="project" value="InterPro"/>
</dbReference>
<evidence type="ECO:0000256" key="12">
    <source>
        <dbReference type="ARBA" id="ARBA00023242"/>
    </source>
</evidence>
<dbReference type="InterPro" id="IPR005175">
    <property type="entry name" value="PPC_dom"/>
</dbReference>
<keyword evidence="3" id="KW-0813">Transport</keyword>
<feature type="domain" description="PPC" evidence="16">
    <location>
        <begin position="349"/>
        <end position="490"/>
    </location>
</feature>
<dbReference type="Pfam" id="PF03479">
    <property type="entry name" value="PCC"/>
    <property type="match status" value="1"/>
</dbReference>
<dbReference type="InterPro" id="IPR006012">
    <property type="entry name" value="Syntaxin/epimorphin_CS"/>
</dbReference>
<evidence type="ECO:0000256" key="3">
    <source>
        <dbReference type="ARBA" id="ARBA00022448"/>
    </source>
</evidence>
<proteinExistence type="inferred from homology"/>
<keyword evidence="12" id="KW-0539">Nucleus</keyword>
<protein>
    <recommendedName>
        <fullName evidence="19">PPC domain-containing protein</fullName>
    </recommendedName>
</protein>
<dbReference type="PROSITE" id="PS50192">
    <property type="entry name" value="T_SNARE"/>
    <property type="match status" value="1"/>
</dbReference>
<keyword evidence="7" id="KW-0805">Transcription regulation</keyword>
<accession>A0A2P5W7N2</accession>
<feature type="region of interest" description="Disordered" evidence="13">
    <location>
        <begin position="297"/>
        <end position="345"/>
    </location>
</feature>
<dbReference type="InterPro" id="IPR000727">
    <property type="entry name" value="T_SNARE_dom"/>
</dbReference>
<keyword evidence="6 14" id="KW-1133">Transmembrane helix</keyword>
<dbReference type="Gene3D" id="3.30.1330.80">
    <property type="entry name" value="Hypothetical protein, similar to alpha- acetolactate decarboxylase, domain 2"/>
    <property type="match status" value="1"/>
</dbReference>
<dbReference type="Proteomes" id="UP000239757">
    <property type="component" value="Unassembled WGS sequence"/>
</dbReference>
<dbReference type="GO" id="GO:0016020">
    <property type="term" value="C:membrane"/>
    <property type="evidence" value="ECO:0007669"/>
    <property type="project" value="UniProtKB-SubCell"/>
</dbReference>
<dbReference type="CDD" id="cd15841">
    <property type="entry name" value="SNARE_Qc"/>
    <property type="match status" value="1"/>
</dbReference>
<dbReference type="OrthoDB" id="1911285at2759"/>
<comment type="similarity">
    <text evidence="2">Belongs to the syntaxin family.</text>
</comment>
<dbReference type="SUPFAM" id="SSF58038">
    <property type="entry name" value="SNARE fusion complex"/>
    <property type="match status" value="1"/>
</dbReference>
<evidence type="ECO:0000313" key="17">
    <source>
        <dbReference type="EMBL" id="PPR87057.1"/>
    </source>
</evidence>
<dbReference type="AlphaFoldDB" id="A0A2P5W7N2"/>
<organism evidence="17 18">
    <name type="scientific">Gossypium barbadense</name>
    <name type="common">Sea Island cotton</name>
    <name type="synonym">Hibiscus barbadensis</name>
    <dbReference type="NCBI Taxonomy" id="3634"/>
    <lineage>
        <taxon>Eukaryota</taxon>
        <taxon>Viridiplantae</taxon>
        <taxon>Streptophyta</taxon>
        <taxon>Embryophyta</taxon>
        <taxon>Tracheophyta</taxon>
        <taxon>Spermatophyta</taxon>
        <taxon>Magnoliopsida</taxon>
        <taxon>eudicotyledons</taxon>
        <taxon>Gunneridae</taxon>
        <taxon>Pentapetalae</taxon>
        <taxon>rosids</taxon>
        <taxon>malvids</taxon>
        <taxon>Malvales</taxon>
        <taxon>Malvaceae</taxon>
        <taxon>Malvoideae</taxon>
        <taxon>Gossypium</taxon>
    </lineage>
</organism>
<evidence type="ECO:0000313" key="18">
    <source>
        <dbReference type="Proteomes" id="UP000239757"/>
    </source>
</evidence>
<keyword evidence="10 14" id="KW-0472">Membrane</keyword>
<feature type="domain" description="T-SNARE coiled-coil homology" evidence="15">
    <location>
        <begin position="191"/>
        <end position="247"/>
    </location>
</feature>
<keyword evidence="5" id="KW-0653">Protein transport</keyword>
<evidence type="ECO:0000259" key="16">
    <source>
        <dbReference type="PROSITE" id="PS51742"/>
    </source>
</evidence>
<dbReference type="CDD" id="cd11378">
    <property type="entry name" value="DUF296"/>
    <property type="match status" value="1"/>
</dbReference>
<evidence type="ECO:0008006" key="19">
    <source>
        <dbReference type="Google" id="ProtNLM"/>
    </source>
</evidence>
<evidence type="ECO:0000256" key="4">
    <source>
        <dbReference type="ARBA" id="ARBA00022692"/>
    </source>
</evidence>